<evidence type="ECO:0000313" key="23">
    <source>
        <dbReference type="WBParaSite" id="DME_0000017701-mRNA-1"/>
    </source>
</evidence>
<evidence type="ECO:0000313" key="21">
    <source>
        <dbReference type="Proteomes" id="UP000038040"/>
    </source>
</evidence>
<dbReference type="InterPro" id="IPR036719">
    <property type="entry name" value="Neuro-gated_channel_TM_sf"/>
</dbReference>
<keyword evidence="14" id="KW-1071">Ligand-gated ion channel</keyword>
<dbReference type="InterPro" id="IPR036734">
    <property type="entry name" value="Neur_chan_lig-bd_sf"/>
</dbReference>
<dbReference type="Pfam" id="PF02932">
    <property type="entry name" value="Neur_chan_memb"/>
    <property type="match status" value="1"/>
</dbReference>
<evidence type="ECO:0000256" key="6">
    <source>
        <dbReference type="ARBA" id="ARBA00022989"/>
    </source>
</evidence>
<dbReference type="Proteomes" id="UP000274756">
    <property type="component" value="Unassembled WGS sequence"/>
</dbReference>
<reference evidence="23" key="1">
    <citation type="submission" date="2017-02" db="UniProtKB">
        <authorList>
            <consortium name="WormBaseParasite"/>
        </authorList>
    </citation>
    <scope>IDENTIFICATION</scope>
</reference>
<dbReference type="CDD" id="cd19051">
    <property type="entry name" value="LGIC_TM_cation"/>
    <property type="match status" value="1"/>
</dbReference>
<evidence type="ECO:0000256" key="7">
    <source>
        <dbReference type="ARBA" id="ARBA00023018"/>
    </source>
</evidence>
<feature type="domain" description="Neurotransmitter-gated ion-channel ligand-binding" evidence="18">
    <location>
        <begin position="24"/>
        <end position="226"/>
    </location>
</feature>
<dbReference type="PRINTS" id="PR00254">
    <property type="entry name" value="NICOTINICR"/>
</dbReference>
<keyword evidence="4 17" id="KW-0812">Transmembrane</keyword>
<feature type="transmembrane region" description="Helical" evidence="17">
    <location>
        <begin position="258"/>
        <end position="276"/>
    </location>
</feature>
<dbReference type="GO" id="GO:0045211">
    <property type="term" value="C:postsynaptic membrane"/>
    <property type="evidence" value="ECO:0007669"/>
    <property type="project" value="UniProtKB-SubCell"/>
</dbReference>
<dbReference type="STRING" id="318479.A0A0N4U0T5"/>
<sequence length="481" mass="56687">MKSTLILLITSLLILNDASPPELRLRDNLLHDYNPLERPVERSEDPVMVTLGVVFQQIINLNEREEKLEVNAWLKYSWKDMKLRWDPLEYQNVTDLRHPAGSIWQPDILLYNSVDSTFDSTFKVNVISYNDGTISWIPPGIFKVSCKIDIYWFPFDEQICYFKFGSWTFSGKEIDLQPGEFDMSDFIENGEWVILKTWDERNEKFYDCCPEPYPDVKFFIHLRRRTLYYAFNLIMPCMLTMILTVLGFTLSPDTCEKIGLQISVCLAICIFLTIMNEMTPPTSEAVPLLGIFFQSCMVISVAATAFTVYVQAVHFRNPDNQRRMGFWMRYILLEWIAFILQMRQPKRENNLKTIKDSWQQRKNRSKEDRTAFSYNDGKSKVIQKIGESLQENFQYFMFHIQIGQYTKNDQNLQQRLRLLDRIYSHVKSIRERSDEEIEVKYIANEWRFAAMVVDRLGLLLFTTVIAITSLIIFTRAPYLVS</sequence>
<evidence type="ECO:0000256" key="3">
    <source>
        <dbReference type="ARBA" id="ARBA00022475"/>
    </source>
</evidence>
<keyword evidence="8 17" id="KW-0406">Ion transport</keyword>
<evidence type="ECO:0000256" key="11">
    <source>
        <dbReference type="ARBA" id="ARBA00023170"/>
    </source>
</evidence>
<evidence type="ECO:0000313" key="22">
    <source>
        <dbReference type="Proteomes" id="UP000274756"/>
    </source>
</evidence>
<evidence type="ECO:0000256" key="16">
    <source>
        <dbReference type="ARBA" id="ARBA00034104"/>
    </source>
</evidence>
<evidence type="ECO:0000256" key="4">
    <source>
        <dbReference type="ARBA" id="ARBA00022692"/>
    </source>
</evidence>
<evidence type="ECO:0000256" key="13">
    <source>
        <dbReference type="ARBA" id="ARBA00023257"/>
    </source>
</evidence>
<comment type="subcellular location">
    <subcellularLocation>
        <location evidence="16">Postsynaptic cell membrane</location>
        <topology evidence="16">Multi-pass membrane protein</topology>
    </subcellularLocation>
</comment>
<keyword evidence="5 17" id="KW-0732">Signal</keyword>
<comment type="similarity">
    <text evidence="1">Belongs to the ligand-gated ion channel (TC 1.A.9) family. Acetylcholine receptor (TC 1.A.9.1) subfamily.</text>
</comment>
<feature type="transmembrane region" description="Helical" evidence="17">
    <location>
        <begin position="456"/>
        <end position="478"/>
    </location>
</feature>
<dbReference type="SUPFAM" id="SSF90112">
    <property type="entry name" value="Neurotransmitter-gated ion-channel transmembrane pore"/>
    <property type="match status" value="1"/>
</dbReference>
<keyword evidence="10" id="KW-1015">Disulfide bond</keyword>
<dbReference type="CDD" id="cd18997">
    <property type="entry name" value="LGIC_ECD_nAChR"/>
    <property type="match status" value="1"/>
</dbReference>
<dbReference type="EMBL" id="UYYG01001150">
    <property type="protein sequence ID" value="VDN54564.1"/>
    <property type="molecule type" value="Genomic_DNA"/>
</dbReference>
<dbReference type="GO" id="GO:0004888">
    <property type="term" value="F:transmembrane signaling receptor activity"/>
    <property type="evidence" value="ECO:0007669"/>
    <property type="project" value="InterPro"/>
</dbReference>
<dbReference type="InterPro" id="IPR018000">
    <property type="entry name" value="Neurotransmitter_ion_chnl_CS"/>
</dbReference>
<dbReference type="InterPro" id="IPR006201">
    <property type="entry name" value="Neur_channel"/>
</dbReference>
<dbReference type="GO" id="GO:0022848">
    <property type="term" value="F:acetylcholine-gated monoatomic cation-selective channel activity"/>
    <property type="evidence" value="ECO:0007669"/>
    <property type="project" value="InterPro"/>
</dbReference>
<dbReference type="Gene3D" id="2.70.170.10">
    <property type="entry name" value="Neurotransmitter-gated ion-channel ligand-binding domain"/>
    <property type="match status" value="1"/>
</dbReference>
<keyword evidence="13" id="KW-0628">Postsynaptic cell membrane</keyword>
<protein>
    <submittedName>
        <fullName evidence="23">Neur_chan_LBD domain-containing protein</fullName>
    </submittedName>
</protein>
<feature type="signal peptide" evidence="17">
    <location>
        <begin position="1"/>
        <end position="18"/>
    </location>
</feature>
<evidence type="ECO:0000313" key="20">
    <source>
        <dbReference type="EMBL" id="VDN54564.1"/>
    </source>
</evidence>
<dbReference type="InterPro" id="IPR002394">
    <property type="entry name" value="Nicotinic_acetylcholine_rcpt"/>
</dbReference>
<dbReference type="PANTHER" id="PTHR18945">
    <property type="entry name" value="NEUROTRANSMITTER GATED ION CHANNEL"/>
    <property type="match status" value="1"/>
</dbReference>
<dbReference type="InterPro" id="IPR006029">
    <property type="entry name" value="Neurotrans-gated_channel_TM"/>
</dbReference>
<evidence type="ECO:0000259" key="18">
    <source>
        <dbReference type="Pfam" id="PF02931"/>
    </source>
</evidence>
<reference evidence="20 22" key="2">
    <citation type="submission" date="2018-11" db="EMBL/GenBank/DDBJ databases">
        <authorList>
            <consortium name="Pathogen Informatics"/>
        </authorList>
    </citation>
    <scope>NUCLEOTIDE SEQUENCE [LARGE SCALE GENOMIC DNA]</scope>
</reference>
<evidence type="ECO:0000256" key="1">
    <source>
        <dbReference type="ARBA" id="ARBA00009237"/>
    </source>
</evidence>
<keyword evidence="7" id="KW-0770">Synapse</keyword>
<feature type="transmembrane region" description="Helical" evidence="17">
    <location>
        <begin position="324"/>
        <end position="342"/>
    </location>
</feature>
<dbReference type="PROSITE" id="PS00236">
    <property type="entry name" value="NEUROTR_ION_CHANNEL"/>
    <property type="match status" value="1"/>
</dbReference>
<keyword evidence="3" id="KW-1003">Cell membrane</keyword>
<dbReference type="FunFam" id="2.70.170.10:FF:000016">
    <property type="entry name" value="Nicotinic acetylcholine receptor subunit"/>
    <property type="match status" value="1"/>
</dbReference>
<dbReference type="PRINTS" id="PR00252">
    <property type="entry name" value="NRIONCHANNEL"/>
</dbReference>
<evidence type="ECO:0000256" key="2">
    <source>
        <dbReference type="ARBA" id="ARBA00022448"/>
    </source>
</evidence>
<proteinExistence type="inferred from homology"/>
<organism evidence="21 23">
    <name type="scientific">Dracunculus medinensis</name>
    <name type="common">Guinea worm</name>
    <dbReference type="NCBI Taxonomy" id="318479"/>
    <lineage>
        <taxon>Eukaryota</taxon>
        <taxon>Metazoa</taxon>
        <taxon>Ecdysozoa</taxon>
        <taxon>Nematoda</taxon>
        <taxon>Chromadorea</taxon>
        <taxon>Rhabditida</taxon>
        <taxon>Spirurina</taxon>
        <taxon>Dracunculoidea</taxon>
        <taxon>Dracunculidae</taxon>
        <taxon>Dracunculus</taxon>
    </lineage>
</organism>
<keyword evidence="11" id="KW-0675">Receptor</keyword>
<evidence type="ECO:0000256" key="17">
    <source>
        <dbReference type="RuleBase" id="RU000687"/>
    </source>
</evidence>
<dbReference type="InterPro" id="IPR006202">
    <property type="entry name" value="Neur_chan_lig-bd"/>
</dbReference>
<dbReference type="WBParaSite" id="DME_0000017701-mRNA-1">
    <property type="protein sequence ID" value="DME_0000017701-mRNA-1"/>
    <property type="gene ID" value="DME_0000017701"/>
</dbReference>
<evidence type="ECO:0000256" key="15">
    <source>
        <dbReference type="ARBA" id="ARBA00023303"/>
    </source>
</evidence>
<feature type="transmembrane region" description="Helical" evidence="17">
    <location>
        <begin position="227"/>
        <end position="246"/>
    </location>
</feature>
<evidence type="ECO:0000256" key="14">
    <source>
        <dbReference type="ARBA" id="ARBA00023286"/>
    </source>
</evidence>
<accession>A0A0N4U0T5</accession>
<feature type="domain" description="Neurotransmitter-gated ion-channel transmembrane" evidence="19">
    <location>
        <begin position="233"/>
        <end position="473"/>
    </location>
</feature>
<dbReference type="InterPro" id="IPR038050">
    <property type="entry name" value="Neuro_actylchol_rec"/>
</dbReference>
<evidence type="ECO:0000256" key="9">
    <source>
        <dbReference type="ARBA" id="ARBA00023136"/>
    </source>
</evidence>
<keyword evidence="12" id="KW-0325">Glycoprotein</keyword>
<evidence type="ECO:0000256" key="10">
    <source>
        <dbReference type="ARBA" id="ARBA00023157"/>
    </source>
</evidence>
<feature type="transmembrane region" description="Helical" evidence="17">
    <location>
        <begin position="288"/>
        <end position="312"/>
    </location>
</feature>
<dbReference type="AlphaFoldDB" id="A0A0N4U0T5"/>
<keyword evidence="9 17" id="KW-0472">Membrane</keyword>
<evidence type="ECO:0000259" key="19">
    <source>
        <dbReference type="Pfam" id="PF02932"/>
    </source>
</evidence>
<evidence type="ECO:0000256" key="5">
    <source>
        <dbReference type="ARBA" id="ARBA00022729"/>
    </source>
</evidence>
<evidence type="ECO:0000256" key="12">
    <source>
        <dbReference type="ARBA" id="ARBA00023180"/>
    </source>
</evidence>
<dbReference type="NCBIfam" id="TIGR00860">
    <property type="entry name" value="LIC"/>
    <property type="match status" value="1"/>
</dbReference>
<feature type="chain" id="PRO_5041474328" evidence="17">
    <location>
        <begin position="19"/>
        <end position="481"/>
    </location>
</feature>
<evidence type="ECO:0000256" key="8">
    <source>
        <dbReference type="ARBA" id="ARBA00023065"/>
    </source>
</evidence>
<dbReference type="Proteomes" id="UP000038040">
    <property type="component" value="Unplaced"/>
</dbReference>
<keyword evidence="15 17" id="KW-0407">Ion channel</keyword>
<gene>
    <name evidence="20" type="ORF">DME_LOCUS4537</name>
</gene>
<keyword evidence="22" id="KW-1185">Reference proteome</keyword>
<keyword evidence="6 17" id="KW-1133">Transmembrane helix</keyword>
<keyword evidence="2 17" id="KW-0813">Transport</keyword>
<name>A0A0N4U0T5_DRAME</name>
<dbReference type="Pfam" id="PF02931">
    <property type="entry name" value="Neur_chan_LBD"/>
    <property type="match status" value="1"/>
</dbReference>
<dbReference type="Gene3D" id="1.20.58.390">
    <property type="entry name" value="Neurotransmitter-gated ion-channel transmembrane domain"/>
    <property type="match status" value="2"/>
</dbReference>
<dbReference type="SUPFAM" id="SSF63712">
    <property type="entry name" value="Nicotinic receptor ligand binding domain-like"/>
    <property type="match status" value="1"/>
</dbReference>
<dbReference type="OrthoDB" id="5975154at2759"/>